<dbReference type="SUPFAM" id="SSF46785">
    <property type="entry name" value="Winged helix' DNA-binding domain"/>
    <property type="match status" value="1"/>
</dbReference>
<sequence>MVKDNEYKTRVKALVGLYILTILEQSPAYGNEIAELIKGRTLGMISPNPNALYPLLRKMEERGYIVGSWDKPDTRNKRVYSITEQGVSYIPTLREIVRQRINESERKLQILRQDLFGEGREE</sequence>
<feature type="domain" description="Transcription regulator PadR N-terminal" evidence="1">
    <location>
        <begin position="19"/>
        <end position="88"/>
    </location>
</feature>
<dbReference type="InterPro" id="IPR036388">
    <property type="entry name" value="WH-like_DNA-bd_sf"/>
</dbReference>
<dbReference type="Pfam" id="PF03551">
    <property type="entry name" value="PadR"/>
    <property type="match status" value="1"/>
</dbReference>
<dbReference type="AlphaFoldDB" id="A0A212LUC0"/>
<dbReference type="EMBL" id="FMJE01000003">
    <property type="protein sequence ID" value="SCM81195.1"/>
    <property type="molecule type" value="Genomic_DNA"/>
</dbReference>
<organism evidence="2">
    <name type="scientific">uncultured Sporomusa sp</name>
    <dbReference type="NCBI Taxonomy" id="307249"/>
    <lineage>
        <taxon>Bacteria</taxon>
        <taxon>Bacillati</taxon>
        <taxon>Bacillota</taxon>
        <taxon>Negativicutes</taxon>
        <taxon>Selenomonadales</taxon>
        <taxon>Sporomusaceae</taxon>
        <taxon>Sporomusa</taxon>
        <taxon>environmental samples</taxon>
    </lineage>
</organism>
<name>A0A212LUC0_9FIRM</name>
<accession>A0A212LUC0</accession>
<dbReference type="InterPro" id="IPR005149">
    <property type="entry name" value="Tscrpt_reg_PadR_N"/>
</dbReference>
<evidence type="ECO:0000313" key="2">
    <source>
        <dbReference type="EMBL" id="SCM81195.1"/>
    </source>
</evidence>
<dbReference type="RefSeq" id="WP_288184282.1">
    <property type="nucleotide sequence ID" value="NZ_LT608335.1"/>
</dbReference>
<protein>
    <submittedName>
        <fullName evidence="2">Transcriptional regulator PadR family protein</fullName>
    </submittedName>
</protein>
<evidence type="ECO:0000259" key="1">
    <source>
        <dbReference type="Pfam" id="PF03551"/>
    </source>
</evidence>
<gene>
    <name evidence="2" type="ORF">KL86SPO_31374</name>
</gene>
<reference evidence="2" key="1">
    <citation type="submission" date="2016-08" db="EMBL/GenBank/DDBJ databases">
        <authorList>
            <person name="Seilhamer J.J."/>
        </authorList>
    </citation>
    <scope>NUCLEOTIDE SEQUENCE</scope>
    <source>
        <strain evidence="2">86</strain>
    </source>
</reference>
<dbReference type="PANTHER" id="PTHR43252">
    <property type="entry name" value="TRANSCRIPTIONAL REGULATOR YQJI"/>
    <property type="match status" value="1"/>
</dbReference>
<dbReference type="Gene3D" id="1.10.10.10">
    <property type="entry name" value="Winged helix-like DNA-binding domain superfamily/Winged helix DNA-binding domain"/>
    <property type="match status" value="1"/>
</dbReference>
<proteinExistence type="predicted"/>
<dbReference type="PANTHER" id="PTHR43252:SF7">
    <property type="entry name" value="TRANSCRIPTIONAL REGULATOR YQJI"/>
    <property type="match status" value="1"/>
</dbReference>
<dbReference type="InterPro" id="IPR036390">
    <property type="entry name" value="WH_DNA-bd_sf"/>
</dbReference>